<dbReference type="EMBL" id="JACYXJ010000007">
    <property type="protein sequence ID" value="MBD8878395.1"/>
    <property type="molecule type" value="Genomic_DNA"/>
</dbReference>
<evidence type="ECO:0000313" key="4">
    <source>
        <dbReference type="Proteomes" id="UP000615687"/>
    </source>
</evidence>
<evidence type="ECO:0000256" key="1">
    <source>
        <dbReference type="SAM" id="Phobius"/>
    </source>
</evidence>
<reference evidence="3" key="1">
    <citation type="submission" date="2018-08" db="EMBL/GenBank/DDBJ databases">
        <authorList>
            <person name="Jin W."/>
            <person name="Wang H."/>
            <person name="Yang Y."/>
            <person name="Li M."/>
            <person name="Liu J."/>
        </authorList>
    </citation>
    <scope>NUCLEOTIDE SEQUENCE</scope>
    <source>
        <strain evidence="3">AESS21</strain>
    </source>
</reference>
<organism evidence="3 5">
    <name type="scientific">Roseibium polysiphoniae</name>
    <dbReference type="NCBI Taxonomy" id="2571221"/>
    <lineage>
        <taxon>Bacteria</taxon>
        <taxon>Pseudomonadati</taxon>
        <taxon>Pseudomonadota</taxon>
        <taxon>Alphaproteobacteria</taxon>
        <taxon>Hyphomicrobiales</taxon>
        <taxon>Stappiaceae</taxon>
        <taxon>Roseibium</taxon>
    </lineage>
</organism>
<dbReference type="Proteomes" id="UP000615687">
    <property type="component" value="Unassembled WGS sequence"/>
</dbReference>
<keyword evidence="1" id="KW-0812">Transmembrane</keyword>
<feature type="transmembrane region" description="Helical" evidence="1">
    <location>
        <begin position="77"/>
        <end position="97"/>
    </location>
</feature>
<evidence type="ECO:0000313" key="2">
    <source>
        <dbReference type="EMBL" id="MBD8878395.1"/>
    </source>
</evidence>
<gene>
    <name evidence="3" type="ORF">DYI23_19530</name>
    <name evidence="2" type="ORF">IG617_19025</name>
</gene>
<name>A0A927KE21_9HYPH</name>
<keyword evidence="1" id="KW-1133">Transmembrane helix</keyword>
<evidence type="ECO:0000313" key="3">
    <source>
        <dbReference type="EMBL" id="MBS8262425.1"/>
    </source>
</evidence>
<sequence>MFIVLRFLLRVLGSFLLAAALVAMISDGSRTIAQSEVILLSSFDFWASLSADSLAEVRAGLEASGAPFLWDPVLKTILSWPVWVGCSILGILCLWIGRTRSRDTTAIAF</sequence>
<comment type="caution">
    <text evidence="3">The sequence shown here is derived from an EMBL/GenBank/DDBJ whole genome shotgun (WGS) entry which is preliminary data.</text>
</comment>
<reference evidence="3" key="3">
    <citation type="journal article" date="2021" name="Microorganisms">
        <title>Bacterial Dimethylsulfoniopropionate Biosynthesis in the East China Sea.</title>
        <authorList>
            <person name="Liu J."/>
            <person name="Zhang Y."/>
            <person name="Liu J."/>
            <person name="Zhong H."/>
            <person name="Williams B.T."/>
            <person name="Zheng Y."/>
            <person name="Curson A.R.J."/>
            <person name="Sun C."/>
            <person name="Sun H."/>
            <person name="Song D."/>
            <person name="Wagner Mackenzie B."/>
            <person name="Bermejo Martinez A."/>
            <person name="Todd J.D."/>
            <person name="Zhang X.H."/>
        </authorList>
    </citation>
    <scope>NUCLEOTIDE SEQUENCE</scope>
    <source>
        <strain evidence="3">AESS21</strain>
    </source>
</reference>
<dbReference type="RefSeq" id="WP_192110828.1">
    <property type="nucleotide sequence ID" value="NZ_JACYXJ010000007.1"/>
</dbReference>
<accession>A0A927KE21</accession>
<dbReference type="AlphaFoldDB" id="A0A927KE21"/>
<dbReference type="EMBL" id="QTKU01000005">
    <property type="protein sequence ID" value="MBS8262425.1"/>
    <property type="molecule type" value="Genomic_DNA"/>
</dbReference>
<evidence type="ECO:0000313" key="5">
    <source>
        <dbReference type="Proteomes" id="UP000705379"/>
    </source>
</evidence>
<dbReference type="Proteomes" id="UP000705379">
    <property type="component" value="Unassembled WGS sequence"/>
</dbReference>
<protein>
    <submittedName>
        <fullName evidence="3">Uncharacterized protein</fullName>
    </submittedName>
</protein>
<proteinExistence type="predicted"/>
<keyword evidence="4" id="KW-1185">Reference proteome</keyword>
<reference evidence="2 4" key="2">
    <citation type="submission" date="2020-09" db="EMBL/GenBank/DDBJ databases">
        <title>The genome sequence of type strain Labrenzia polysiphoniae KACC 19711.</title>
        <authorList>
            <person name="Liu Y."/>
        </authorList>
    </citation>
    <scope>NUCLEOTIDE SEQUENCE [LARGE SCALE GENOMIC DNA]</scope>
    <source>
        <strain evidence="2 4">KACC 19711</strain>
    </source>
</reference>
<keyword evidence="1" id="KW-0472">Membrane</keyword>